<dbReference type="PROSITE" id="PS51779">
    <property type="entry name" value="POTRA"/>
    <property type="match status" value="1"/>
</dbReference>
<reference evidence="12" key="1">
    <citation type="journal article" date="2019" name="Int. J. Syst. Evol. Microbiol.">
        <title>The Global Catalogue of Microorganisms (GCM) 10K type strain sequencing project: providing services to taxonomists for standard genome sequencing and annotation.</title>
        <authorList>
            <consortium name="The Broad Institute Genomics Platform"/>
            <consortium name="The Broad Institute Genome Sequencing Center for Infectious Disease"/>
            <person name="Wu L."/>
            <person name="Ma J."/>
        </authorList>
    </citation>
    <scope>NUCLEOTIDE SEQUENCE [LARGE SCALE GENOMIC DNA]</scope>
    <source>
        <strain evidence="12">JCM 16956</strain>
    </source>
</reference>
<evidence type="ECO:0000256" key="3">
    <source>
        <dbReference type="ARBA" id="ARBA00022618"/>
    </source>
</evidence>
<feature type="domain" description="POTRA" evidence="10">
    <location>
        <begin position="65"/>
        <end position="134"/>
    </location>
</feature>
<evidence type="ECO:0000256" key="4">
    <source>
        <dbReference type="ARBA" id="ARBA00022692"/>
    </source>
</evidence>
<dbReference type="PANTHER" id="PTHR37820:SF1">
    <property type="entry name" value="CELL DIVISION PROTEIN FTSQ"/>
    <property type="match status" value="1"/>
</dbReference>
<sequence length="268" mass="28308">MAAGPTTAEKKNGTGRPGRASDRPSGPGERNRVVRLPGLRVLLIAAGGLALTAGVVWALYGSSWFRVEHVKTSGTRVLTPRQVEAVAAVPVGAPLLSVDTDAIEARLRKELPRIDAVDVARSWPHGIGLKVTERQPVLLVEKGGKFTEVDKNGVRYATVDTAPRGVPRLDLAPAASPALRRFGPDRLLREAVRVRAELPGHIVRDTRAVRVTSYDSVTLELAGGRTVLWGSSEHGTAKARVLTALMKAAPKAGHFDVSAPTAPAASGS</sequence>
<keyword evidence="7 8" id="KW-0131">Cell cycle</keyword>
<dbReference type="InterPro" id="IPR026579">
    <property type="entry name" value="FtsQ"/>
</dbReference>
<evidence type="ECO:0000256" key="2">
    <source>
        <dbReference type="ARBA" id="ARBA00022475"/>
    </source>
</evidence>
<comment type="subcellular location">
    <subcellularLocation>
        <location evidence="8">Cell membrane</location>
        <topology evidence="8">Single-pass type II membrane protein</topology>
    </subcellularLocation>
    <subcellularLocation>
        <location evidence="1">Membrane</location>
    </subcellularLocation>
    <text evidence="8">Localizes to the division septum.</text>
</comment>
<organism evidence="11 12">
    <name type="scientific">Streptomyces gulbargensis</name>
    <dbReference type="NCBI Taxonomy" id="364901"/>
    <lineage>
        <taxon>Bacteria</taxon>
        <taxon>Bacillati</taxon>
        <taxon>Actinomycetota</taxon>
        <taxon>Actinomycetes</taxon>
        <taxon>Kitasatosporales</taxon>
        <taxon>Streptomycetaceae</taxon>
        <taxon>Streptomyces</taxon>
    </lineage>
</organism>
<dbReference type="InterPro" id="IPR013685">
    <property type="entry name" value="POTRA_FtsQ_type"/>
</dbReference>
<feature type="region of interest" description="Disordered" evidence="9">
    <location>
        <begin position="1"/>
        <end position="31"/>
    </location>
</feature>
<evidence type="ECO:0000313" key="11">
    <source>
        <dbReference type="EMBL" id="GAA3911427.1"/>
    </source>
</evidence>
<keyword evidence="5 8" id="KW-1133">Transmembrane helix</keyword>
<dbReference type="Proteomes" id="UP001501000">
    <property type="component" value="Unassembled WGS sequence"/>
</dbReference>
<protein>
    <recommendedName>
        <fullName evidence="8">Cell division protein FtsQ</fullName>
    </recommendedName>
</protein>
<comment type="caution">
    <text evidence="11">The sequence shown here is derived from an EMBL/GenBank/DDBJ whole genome shotgun (WGS) entry which is preliminary data.</text>
</comment>
<keyword evidence="4 8" id="KW-0812">Transmembrane</keyword>
<evidence type="ECO:0000256" key="7">
    <source>
        <dbReference type="ARBA" id="ARBA00023306"/>
    </source>
</evidence>
<dbReference type="InterPro" id="IPR034746">
    <property type="entry name" value="POTRA"/>
</dbReference>
<dbReference type="InterPro" id="IPR050487">
    <property type="entry name" value="FtsQ_DivIB"/>
</dbReference>
<dbReference type="EMBL" id="BAABAJ010000005">
    <property type="protein sequence ID" value="GAA3911427.1"/>
    <property type="molecule type" value="Genomic_DNA"/>
</dbReference>
<proteinExistence type="inferred from homology"/>
<accession>A0ABP7M485</accession>
<dbReference type="GO" id="GO:0051301">
    <property type="term" value="P:cell division"/>
    <property type="evidence" value="ECO:0007669"/>
    <property type="project" value="UniProtKB-KW"/>
</dbReference>
<dbReference type="PANTHER" id="PTHR37820">
    <property type="entry name" value="CELL DIVISION PROTEIN DIVIB"/>
    <property type="match status" value="1"/>
</dbReference>
<keyword evidence="12" id="KW-1185">Reference proteome</keyword>
<evidence type="ECO:0000313" key="12">
    <source>
        <dbReference type="Proteomes" id="UP001501000"/>
    </source>
</evidence>
<dbReference type="Pfam" id="PF08478">
    <property type="entry name" value="POTRA_1"/>
    <property type="match status" value="1"/>
</dbReference>
<dbReference type="HAMAP" id="MF_00911">
    <property type="entry name" value="FtsQ_subfam"/>
    <property type="match status" value="1"/>
</dbReference>
<dbReference type="Gene3D" id="3.10.20.310">
    <property type="entry name" value="membrane protein fhac"/>
    <property type="match status" value="1"/>
</dbReference>
<evidence type="ECO:0000256" key="6">
    <source>
        <dbReference type="ARBA" id="ARBA00023136"/>
    </source>
</evidence>
<name>A0ABP7M485_9ACTN</name>
<feature type="transmembrane region" description="Helical" evidence="8">
    <location>
        <begin position="39"/>
        <end position="60"/>
    </location>
</feature>
<keyword evidence="3 8" id="KW-0132">Cell division</keyword>
<gene>
    <name evidence="8 11" type="primary">ftsQ</name>
    <name evidence="11" type="ORF">GCM10022244_21810</name>
</gene>
<evidence type="ECO:0000256" key="1">
    <source>
        <dbReference type="ARBA" id="ARBA00004370"/>
    </source>
</evidence>
<comment type="function">
    <text evidence="8">Essential cell division protein.</text>
</comment>
<evidence type="ECO:0000256" key="5">
    <source>
        <dbReference type="ARBA" id="ARBA00022989"/>
    </source>
</evidence>
<evidence type="ECO:0000259" key="10">
    <source>
        <dbReference type="PROSITE" id="PS51779"/>
    </source>
</evidence>
<evidence type="ECO:0000256" key="9">
    <source>
        <dbReference type="SAM" id="MobiDB-lite"/>
    </source>
</evidence>
<dbReference type="RefSeq" id="WP_345281099.1">
    <property type="nucleotide sequence ID" value="NZ_BAABAJ010000005.1"/>
</dbReference>
<keyword evidence="6 8" id="KW-0472">Membrane</keyword>
<comment type="similarity">
    <text evidence="8">Belongs to the FtsQ/DivIB family. FtsQ subfamily.</text>
</comment>
<keyword evidence="2 8" id="KW-1003">Cell membrane</keyword>
<evidence type="ECO:0000256" key="8">
    <source>
        <dbReference type="HAMAP-Rule" id="MF_00911"/>
    </source>
</evidence>